<sequence>MEMGRTFGMEEAGLIAGIKAMTTGMAGTFFDSGLESKEVVDLVPVRPLGEEEAAIGEMYRNRLGGLYQKLKSN</sequence>
<protein>
    <submittedName>
        <fullName evidence="1">Uncharacterized protein</fullName>
    </submittedName>
</protein>
<gene>
    <name evidence="1" type="ORF">EDC14_103840</name>
</gene>
<dbReference type="RefSeq" id="WP_132016517.1">
    <property type="nucleotide sequence ID" value="NZ_SLUN01000038.1"/>
</dbReference>
<reference evidence="1 2" key="1">
    <citation type="submission" date="2019-03" db="EMBL/GenBank/DDBJ databases">
        <title>Genomic Encyclopedia of Type Strains, Phase IV (KMG-IV): sequencing the most valuable type-strain genomes for metagenomic binning, comparative biology and taxonomic classification.</title>
        <authorList>
            <person name="Goeker M."/>
        </authorList>
    </citation>
    <scope>NUCLEOTIDE SEQUENCE [LARGE SCALE GENOMIC DNA]</scope>
    <source>
        <strain evidence="1 2">LX-B</strain>
    </source>
</reference>
<keyword evidence="2" id="KW-1185">Reference proteome</keyword>
<name>A0A4V2QCC6_HYDET</name>
<dbReference type="Proteomes" id="UP000295008">
    <property type="component" value="Unassembled WGS sequence"/>
</dbReference>
<organism evidence="1 2">
    <name type="scientific">Hydrogenispora ethanolica</name>
    <dbReference type="NCBI Taxonomy" id="1082276"/>
    <lineage>
        <taxon>Bacteria</taxon>
        <taxon>Bacillati</taxon>
        <taxon>Bacillota</taxon>
        <taxon>Hydrogenispora</taxon>
    </lineage>
</organism>
<comment type="caution">
    <text evidence="1">The sequence shown here is derived from an EMBL/GenBank/DDBJ whole genome shotgun (WGS) entry which is preliminary data.</text>
</comment>
<dbReference type="EMBL" id="SLUN01000038">
    <property type="protein sequence ID" value="TCL59747.1"/>
    <property type="molecule type" value="Genomic_DNA"/>
</dbReference>
<proteinExistence type="predicted"/>
<evidence type="ECO:0000313" key="1">
    <source>
        <dbReference type="EMBL" id="TCL59747.1"/>
    </source>
</evidence>
<dbReference type="AlphaFoldDB" id="A0A4V2QCC6"/>
<accession>A0A4V2QCC6</accession>
<dbReference type="OrthoDB" id="9805754at2"/>
<evidence type="ECO:0000313" key="2">
    <source>
        <dbReference type="Proteomes" id="UP000295008"/>
    </source>
</evidence>